<sequence length="274" mass="30846">MDTNMFSLIPLPTFQATTTFSCQNFTSALQSDLNSDPFGTFLSSDQTLNETIGRYDKDERLEKSLSNVLTHVYPAAERYDKDECSILCLDQGVSYTNAKNVDQNNFMVSPIVTIQVTKFECGGLALSFSVSHPAIDDFTSNREENIVVKRFVVHEAALSRLRKQCIDESGETKMELHNFIILIRNTVNKVVDLCAKASPDEIVSTLANIYNESVRSPEWGGNDEVDKVTCSSWRKLPLQDIDFGLGKPSLVYFGLKDMEIFWLYDTDCHTEVGM</sequence>
<name>A0A9J5W056_SOLCO</name>
<evidence type="ECO:0000256" key="1">
    <source>
        <dbReference type="ARBA" id="ARBA00009861"/>
    </source>
</evidence>
<evidence type="ECO:0008006" key="6">
    <source>
        <dbReference type="Google" id="ProtNLM"/>
    </source>
</evidence>
<dbReference type="InterPro" id="IPR023213">
    <property type="entry name" value="CAT-like_dom_sf"/>
</dbReference>
<organism evidence="4 5">
    <name type="scientific">Solanum commersonii</name>
    <name type="common">Commerson's wild potato</name>
    <name type="synonym">Commerson's nightshade</name>
    <dbReference type="NCBI Taxonomy" id="4109"/>
    <lineage>
        <taxon>Eukaryota</taxon>
        <taxon>Viridiplantae</taxon>
        <taxon>Streptophyta</taxon>
        <taxon>Embryophyta</taxon>
        <taxon>Tracheophyta</taxon>
        <taxon>Spermatophyta</taxon>
        <taxon>Magnoliopsida</taxon>
        <taxon>eudicotyledons</taxon>
        <taxon>Gunneridae</taxon>
        <taxon>Pentapetalae</taxon>
        <taxon>asterids</taxon>
        <taxon>lamiids</taxon>
        <taxon>Solanales</taxon>
        <taxon>Solanaceae</taxon>
        <taxon>Solanoideae</taxon>
        <taxon>Solaneae</taxon>
        <taxon>Solanum</taxon>
    </lineage>
</organism>
<gene>
    <name evidence="4" type="ORF">H5410_064256</name>
</gene>
<accession>A0A9J5W056</accession>
<keyword evidence="5" id="KW-1185">Reference proteome</keyword>
<evidence type="ECO:0000313" key="5">
    <source>
        <dbReference type="Proteomes" id="UP000824120"/>
    </source>
</evidence>
<dbReference type="Proteomes" id="UP000824120">
    <property type="component" value="Unassembled WGS sequence"/>
</dbReference>
<dbReference type="EMBL" id="JACXVP010000056">
    <property type="protein sequence ID" value="KAG5568727.1"/>
    <property type="molecule type" value="Genomic_DNA"/>
</dbReference>
<proteinExistence type="inferred from homology"/>
<comment type="caution">
    <text evidence="4">The sequence shown here is derived from an EMBL/GenBank/DDBJ whole genome shotgun (WGS) entry which is preliminary data.</text>
</comment>
<dbReference type="PANTHER" id="PTHR31623">
    <property type="entry name" value="F21J9.9"/>
    <property type="match status" value="1"/>
</dbReference>
<dbReference type="OrthoDB" id="1273947at2759"/>
<evidence type="ECO:0000313" key="4">
    <source>
        <dbReference type="EMBL" id="KAG5568727.1"/>
    </source>
</evidence>
<reference evidence="4" key="1">
    <citation type="submission" date="2020-09" db="EMBL/GenBank/DDBJ databases">
        <title>De no assembly of potato wild relative species, Solanum commersonii.</title>
        <authorList>
            <person name="Cho K."/>
        </authorList>
    </citation>
    <scope>NUCLEOTIDE SEQUENCE</scope>
    <source>
        <strain evidence="4">LZ3.2</strain>
        <tissue evidence="4">Leaf</tissue>
    </source>
</reference>
<dbReference type="Gene3D" id="3.30.559.10">
    <property type="entry name" value="Chloramphenicol acetyltransferase-like domain"/>
    <property type="match status" value="3"/>
</dbReference>
<evidence type="ECO:0000256" key="3">
    <source>
        <dbReference type="ARBA" id="ARBA00023315"/>
    </source>
</evidence>
<dbReference type="AlphaFoldDB" id="A0A9J5W056"/>
<keyword evidence="2" id="KW-0808">Transferase</keyword>
<protein>
    <recommendedName>
        <fullName evidence="6">Anthocyanin acyltransferase</fullName>
    </recommendedName>
</protein>
<keyword evidence="3" id="KW-0012">Acyltransferase</keyword>
<dbReference type="Pfam" id="PF02458">
    <property type="entry name" value="Transferase"/>
    <property type="match status" value="1"/>
</dbReference>
<comment type="similarity">
    <text evidence="1">Belongs to the plant acyltransferase family.</text>
</comment>
<dbReference type="GO" id="GO:0016746">
    <property type="term" value="F:acyltransferase activity"/>
    <property type="evidence" value="ECO:0007669"/>
    <property type="project" value="UniProtKB-KW"/>
</dbReference>
<dbReference type="PANTHER" id="PTHR31623:SF68">
    <property type="entry name" value="ANTHOCYANIN ACYLTRANSFERASE"/>
    <property type="match status" value="1"/>
</dbReference>
<evidence type="ECO:0000256" key="2">
    <source>
        <dbReference type="ARBA" id="ARBA00022679"/>
    </source>
</evidence>